<dbReference type="Gene3D" id="3.20.20.150">
    <property type="entry name" value="Divalent-metal-dependent TIM barrel enzymes"/>
    <property type="match status" value="1"/>
</dbReference>
<sequence length="150" mass="17841">MKIKFFCPRWGSENLPWKEFVQKVRAAGFDGIEASIPLEEKQKLEIKDALKSEGLELIGQYYQSFESEFEVHKDNFEKHLENIIELKPILIVSQTGKDYFQRRKTKISFKLPIRLAKNQEYPCHTRPIAIKPYLLHISQRICYKKINRQK</sequence>
<comment type="caution">
    <text evidence="1">The sequence shown here is derived from an EMBL/GenBank/DDBJ whole genome shotgun (WGS) entry which is preliminary data.</text>
</comment>
<protein>
    <submittedName>
        <fullName evidence="1">Sugar phosphate isomerase/epimerase</fullName>
    </submittedName>
</protein>
<dbReference type="GO" id="GO:0016853">
    <property type="term" value="F:isomerase activity"/>
    <property type="evidence" value="ECO:0007669"/>
    <property type="project" value="UniProtKB-KW"/>
</dbReference>
<organism evidence="1 2">
    <name type="scientific">Flavobacterium psychroterrae</name>
    <dbReference type="NCBI Taxonomy" id="2133767"/>
    <lineage>
        <taxon>Bacteria</taxon>
        <taxon>Pseudomonadati</taxon>
        <taxon>Bacteroidota</taxon>
        <taxon>Flavobacteriia</taxon>
        <taxon>Flavobacteriales</taxon>
        <taxon>Flavobacteriaceae</taxon>
        <taxon>Flavobacterium</taxon>
    </lineage>
</organism>
<dbReference type="SUPFAM" id="SSF51658">
    <property type="entry name" value="Xylose isomerase-like"/>
    <property type="match status" value="1"/>
</dbReference>
<keyword evidence="1" id="KW-0413">Isomerase</keyword>
<evidence type="ECO:0000313" key="1">
    <source>
        <dbReference type="EMBL" id="MBS7233789.1"/>
    </source>
</evidence>
<dbReference type="Proteomes" id="UP000722625">
    <property type="component" value="Unassembled WGS sequence"/>
</dbReference>
<evidence type="ECO:0000313" key="2">
    <source>
        <dbReference type="Proteomes" id="UP000722625"/>
    </source>
</evidence>
<dbReference type="RefSeq" id="WP_213306979.1">
    <property type="nucleotide sequence ID" value="NZ_JAGYVZ010000033.1"/>
</dbReference>
<gene>
    <name evidence="1" type="ORF">KHA90_22485</name>
</gene>
<dbReference type="InterPro" id="IPR036237">
    <property type="entry name" value="Xyl_isomerase-like_sf"/>
</dbReference>
<dbReference type="EMBL" id="JAGYVZ010000033">
    <property type="protein sequence ID" value="MBS7233789.1"/>
    <property type="molecule type" value="Genomic_DNA"/>
</dbReference>
<proteinExistence type="predicted"/>
<accession>A0ABS5PHJ0</accession>
<keyword evidence="2" id="KW-1185">Reference proteome</keyword>
<name>A0ABS5PHJ0_9FLAO</name>
<reference evidence="1 2" key="1">
    <citation type="journal article" date="2018" name="Int. J. Syst. Evol. Microbiol.">
        <title>Flavobacterium chryseum sp. nov. and Flavobacterium psychroterrae sp. nov., novel environmental bacteria isolated from Antarctica.</title>
        <authorList>
            <person name="Kralova S."/>
            <person name="Svec P."/>
            <person name="Busse H.J."/>
            <person name="Stankova E."/>
            <person name="Vaczi P."/>
            <person name="Sedlacek I."/>
        </authorList>
    </citation>
    <scope>NUCLEOTIDE SEQUENCE [LARGE SCALE GENOMIC DNA]</scope>
    <source>
        <strain evidence="1 2">CCM 8827</strain>
    </source>
</reference>